<dbReference type="GO" id="GO:0043709">
    <property type="term" value="P:cell adhesion involved in single-species biofilm formation"/>
    <property type="evidence" value="ECO:0007669"/>
    <property type="project" value="TreeGrafter"/>
</dbReference>
<dbReference type="PANTHER" id="PTHR45138:SF9">
    <property type="entry name" value="DIGUANYLATE CYCLASE DGCM-RELATED"/>
    <property type="match status" value="1"/>
</dbReference>
<feature type="domain" description="GGDEF" evidence="1">
    <location>
        <begin position="168"/>
        <end position="299"/>
    </location>
</feature>
<dbReference type="SUPFAM" id="SSF55073">
    <property type="entry name" value="Nucleotide cyclase"/>
    <property type="match status" value="1"/>
</dbReference>
<proteinExistence type="predicted"/>
<dbReference type="InterPro" id="IPR050469">
    <property type="entry name" value="Diguanylate_Cyclase"/>
</dbReference>
<dbReference type="CDD" id="cd01949">
    <property type="entry name" value="GGDEF"/>
    <property type="match status" value="1"/>
</dbReference>
<dbReference type="EMBL" id="CTRP01000013">
    <property type="protein sequence ID" value="CQR73530.1"/>
    <property type="molecule type" value="Genomic_DNA"/>
</dbReference>
<accession>A0A0U1L1G8</accession>
<dbReference type="SMART" id="SM00267">
    <property type="entry name" value="GGDEF"/>
    <property type="match status" value="1"/>
</dbReference>
<evidence type="ECO:0000313" key="2">
    <source>
        <dbReference type="EMBL" id="CQR73530.1"/>
    </source>
</evidence>
<gene>
    <name evidence="2" type="ORF">SpAn4DRAFT_5191</name>
</gene>
<dbReference type="InterPro" id="IPR000160">
    <property type="entry name" value="GGDEF_dom"/>
</dbReference>
<dbReference type="InterPro" id="IPR043128">
    <property type="entry name" value="Rev_trsase/Diguanyl_cyclase"/>
</dbReference>
<dbReference type="InterPro" id="IPR029787">
    <property type="entry name" value="Nucleotide_cyclase"/>
</dbReference>
<dbReference type="AlphaFoldDB" id="A0A0U1L1G8"/>
<keyword evidence="3" id="KW-1185">Reference proteome</keyword>
<reference evidence="3" key="1">
    <citation type="submission" date="2015-03" db="EMBL/GenBank/DDBJ databases">
        <authorList>
            <person name="Nijsse Bart"/>
        </authorList>
    </citation>
    <scope>NUCLEOTIDE SEQUENCE [LARGE SCALE GENOMIC DNA]</scope>
</reference>
<evidence type="ECO:0000259" key="1">
    <source>
        <dbReference type="PROSITE" id="PS50887"/>
    </source>
</evidence>
<name>A0A0U1L1G8_9FIRM</name>
<dbReference type="GO" id="GO:1902201">
    <property type="term" value="P:negative regulation of bacterial-type flagellum-dependent cell motility"/>
    <property type="evidence" value="ECO:0007669"/>
    <property type="project" value="TreeGrafter"/>
</dbReference>
<dbReference type="PROSITE" id="PS50887">
    <property type="entry name" value="GGDEF"/>
    <property type="match status" value="1"/>
</dbReference>
<evidence type="ECO:0000313" key="3">
    <source>
        <dbReference type="Proteomes" id="UP000049855"/>
    </source>
</evidence>
<dbReference type="Gene3D" id="3.30.70.270">
    <property type="match status" value="1"/>
</dbReference>
<dbReference type="NCBIfam" id="TIGR00254">
    <property type="entry name" value="GGDEF"/>
    <property type="match status" value="1"/>
</dbReference>
<dbReference type="GO" id="GO:0005886">
    <property type="term" value="C:plasma membrane"/>
    <property type="evidence" value="ECO:0007669"/>
    <property type="project" value="TreeGrafter"/>
</dbReference>
<dbReference type="Pfam" id="PF00990">
    <property type="entry name" value="GGDEF"/>
    <property type="match status" value="1"/>
</dbReference>
<dbReference type="PANTHER" id="PTHR45138">
    <property type="entry name" value="REGULATORY COMPONENTS OF SENSORY TRANSDUCTION SYSTEM"/>
    <property type="match status" value="1"/>
</dbReference>
<protein>
    <submittedName>
        <fullName evidence="2">Sensory box protein</fullName>
    </submittedName>
</protein>
<organism evidence="2 3">
    <name type="scientific">Sporomusa ovata</name>
    <dbReference type="NCBI Taxonomy" id="2378"/>
    <lineage>
        <taxon>Bacteria</taxon>
        <taxon>Bacillati</taxon>
        <taxon>Bacillota</taxon>
        <taxon>Negativicutes</taxon>
        <taxon>Selenomonadales</taxon>
        <taxon>Sporomusaceae</taxon>
        <taxon>Sporomusa</taxon>
    </lineage>
</organism>
<sequence>MEAELQFIFIVKKMEDSMLLRAMLMMAGYDKKLMTSVYRWRDGVERAAAGNGKCLLFMDKAFAQDEPDYEGKVRELALEMPIILVEDAGAANQADSEVIELGVQEVLSLREITSNYLAKAVQHAVERHQMRQQIRETALVDTLTGLYNRRGFFKRAEQAVAVATRLNMSVMVLFMDVDHMKWVNDTLSHQEGDVLLVEAANVLRTVFRSTDVIGRLGGDEFAVLLLRQQESAGQRATGRLQAALHKYNSKRKLSYPLSLSIGQAECLKGQTIDLETLLAQADENMYKVKKRNGARLRRS</sequence>
<dbReference type="Proteomes" id="UP000049855">
    <property type="component" value="Unassembled WGS sequence"/>
</dbReference>
<dbReference type="GO" id="GO:0052621">
    <property type="term" value="F:diguanylate cyclase activity"/>
    <property type="evidence" value="ECO:0007669"/>
    <property type="project" value="TreeGrafter"/>
</dbReference>
<dbReference type="RefSeq" id="WP_054954591.1">
    <property type="nucleotide sequence ID" value="NZ_CTRP01000013.1"/>
</dbReference>